<feature type="transmembrane region" description="Helical" evidence="2">
    <location>
        <begin position="36"/>
        <end position="55"/>
    </location>
</feature>
<feature type="transmembrane region" description="Helical" evidence="2">
    <location>
        <begin position="198"/>
        <end position="219"/>
    </location>
</feature>
<dbReference type="PANTHER" id="PTHR22911">
    <property type="entry name" value="ACYL-MALONYL CONDENSING ENZYME-RELATED"/>
    <property type="match status" value="1"/>
</dbReference>
<dbReference type="GO" id="GO:0016020">
    <property type="term" value="C:membrane"/>
    <property type="evidence" value="ECO:0007669"/>
    <property type="project" value="InterPro"/>
</dbReference>
<dbReference type="Pfam" id="PF00892">
    <property type="entry name" value="EamA"/>
    <property type="match status" value="2"/>
</dbReference>
<feature type="transmembrane region" description="Helical" evidence="2">
    <location>
        <begin position="67"/>
        <end position="83"/>
    </location>
</feature>
<keyword evidence="2" id="KW-1133">Transmembrane helix</keyword>
<keyword evidence="2" id="KW-0472">Membrane</keyword>
<comment type="similarity">
    <text evidence="1">Belongs to the EamA transporter family.</text>
</comment>
<dbReference type="PANTHER" id="PTHR22911:SF137">
    <property type="entry name" value="SOLUTE CARRIER FAMILY 35 MEMBER G2-RELATED"/>
    <property type="match status" value="1"/>
</dbReference>
<evidence type="ECO:0000313" key="4">
    <source>
        <dbReference type="EMBL" id="MSS44307.1"/>
    </source>
</evidence>
<feature type="transmembrane region" description="Helical" evidence="2">
    <location>
        <begin position="162"/>
        <end position="183"/>
    </location>
</feature>
<feature type="domain" description="EamA" evidence="3">
    <location>
        <begin position="202"/>
        <end position="298"/>
    </location>
</feature>
<dbReference type="AlphaFoldDB" id="A0A844FJL5"/>
<dbReference type="EMBL" id="VULR01000022">
    <property type="protein sequence ID" value="MSS44307.1"/>
    <property type="molecule type" value="Genomic_DNA"/>
</dbReference>
<feature type="transmembrane region" description="Helical" evidence="2">
    <location>
        <begin position="231"/>
        <end position="249"/>
    </location>
</feature>
<dbReference type="Proteomes" id="UP000462760">
    <property type="component" value="Unassembled WGS sequence"/>
</dbReference>
<reference evidence="4 5" key="1">
    <citation type="submission" date="2019-08" db="EMBL/GenBank/DDBJ databases">
        <title>In-depth cultivation of the pig gut microbiome towards novel bacterial diversity and tailored functional studies.</title>
        <authorList>
            <person name="Wylensek D."/>
            <person name="Hitch T.C.A."/>
            <person name="Clavel T."/>
        </authorList>
    </citation>
    <scope>NUCLEOTIDE SEQUENCE [LARGE SCALE GENOMIC DNA]</scope>
    <source>
        <strain evidence="4 5">Med78-601-WT-4W-RMD-3</strain>
    </source>
</reference>
<dbReference type="InterPro" id="IPR000620">
    <property type="entry name" value="EamA_dom"/>
</dbReference>
<name>A0A844FJL5_9FIRM</name>
<evidence type="ECO:0000313" key="5">
    <source>
        <dbReference type="Proteomes" id="UP000462760"/>
    </source>
</evidence>
<feature type="domain" description="EamA" evidence="3">
    <location>
        <begin position="6"/>
        <end position="137"/>
    </location>
</feature>
<evidence type="ECO:0000259" key="3">
    <source>
        <dbReference type="Pfam" id="PF00892"/>
    </source>
</evidence>
<dbReference type="InterPro" id="IPR037185">
    <property type="entry name" value="EmrE-like"/>
</dbReference>
<comment type="caution">
    <text evidence="4">The sequence shown here is derived from an EMBL/GenBank/DDBJ whole genome shotgun (WGS) entry which is preliminary data.</text>
</comment>
<dbReference type="SUPFAM" id="SSF103481">
    <property type="entry name" value="Multidrug resistance efflux transporter EmrE"/>
    <property type="match status" value="1"/>
</dbReference>
<feature type="transmembrane region" description="Helical" evidence="2">
    <location>
        <begin position="255"/>
        <end position="276"/>
    </location>
</feature>
<evidence type="ECO:0000256" key="1">
    <source>
        <dbReference type="ARBA" id="ARBA00007362"/>
    </source>
</evidence>
<dbReference type="Gene3D" id="1.10.3730.20">
    <property type="match status" value="1"/>
</dbReference>
<organism evidence="4 5">
    <name type="scientific">Anaerosalibacter bizertensis</name>
    <dbReference type="NCBI Taxonomy" id="932217"/>
    <lineage>
        <taxon>Bacteria</taxon>
        <taxon>Bacillati</taxon>
        <taxon>Bacillota</taxon>
        <taxon>Tissierellia</taxon>
        <taxon>Tissierellales</taxon>
        <taxon>Sporanaerobacteraceae</taxon>
        <taxon>Anaerosalibacter</taxon>
    </lineage>
</organism>
<evidence type="ECO:0000256" key="2">
    <source>
        <dbReference type="SAM" id="Phobius"/>
    </source>
</evidence>
<dbReference type="OrthoDB" id="2037084at2"/>
<protein>
    <submittedName>
        <fullName evidence="4">DMT family transporter</fullName>
    </submittedName>
</protein>
<proteinExistence type="inferred from homology"/>
<accession>A0A844FJL5</accession>
<sequence>MMEFTWFTLAIAATFCWGLSDVFFKKGTNPTDKYSHLRILIMIGLMMGIHSVVELQKLNWQYDIKNIISYFPVSFLYILSMAIDFYGYRYLLISVGSPVASTSGAIAGILSFKVLGKTMSGWQFFAVSLITLGLILLAVLEKKEADRESLKNSAQIDKKNKIGAAALLFPIFYAILDGVGTFLDDVYLSKYFTPEEALISFELTFCIVALISLFYIIVVKKQGYKLVDEKYNIYGGLFETAGQFFYVYALNSNSVVAAPLMSIDSIVAVIFGRIYLKEKLTKEQYFTIIMISIGVFILGFYE</sequence>
<feature type="transmembrane region" description="Helical" evidence="2">
    <location>
        <begin position="285"/>
        <end position="301"/>
    </location>
</feature>
<feature type="transmembrane region" description="Helical" evidence="2">
    <location>
        <begin position="122"/>
        <end position="141"/>
    </location>
</feature>
<gene>
    <name evidence="4" type="ORF">FYJ27_11415</name>
</gene>
<keyword evidence="2" id="KW-0812">Transmembrane</keyword>
<feature type="transmembrane region" description="Helical" evidence="2">
    <location>
        <begin position="6"/>
        <end position="24"/>
    </location>
</feature>